<gene>
    <name evidence="1" type="ORF">SAMN04488116_0370</name>
</gene>
<protein>
    <recommendedName>
        <fullName evidence="3">SnoaL-like domain-containing protein</fullName>
    </recommendedName>
</protein>
<sequence>MKQLFFSCFALILIISCNQGPTRYTQNSPEIDTVKNLIANYDAKNYDTSMYADSSQTQYNSSKTMTAAETMDFHRQSDANYSSRGFVTEDQEYEMVLTDDGETWVNCWLEWQGTLAANGKKVKIPIHLTYRFTSGKIVREYGYWDPTEVVLTLQQLAAEAKMAEEENAEE</sequence>
<name>A0A1M5I1L4_9FLAO</name>
<evidence type="ECO:0000313" key="1">
    <source>
        <dbReference type="EMBL" id="SHG22181.1"/>
    </source>
</evidence>
<keyword evidence="2" id="KW-1185">Reference proteome</keyword>
<proteinExistence type="predicted"/>
<evidence type="ECO:0008006" key="3">
    <source>
        <dbReference type="Google" id="ProtNLM"/>
    </source>
</evidence>
<dbReference type="Proteomes" id="UP000184532">
    <property type="component" value="Unassembled WGS sequence"/>
</dbReference>
<dbReference type="PROSITE" id="PS51257">
    <property type="entry name" value="PROKAR_LIPOPROTEIN"/>
    <property type="match status" value="1"/>
</dbReference>
<dbReference type="STRING" id="570519.SAMN04488116_0370"/>
<dbReference type="Gene3D" id="3.10.450.50">
    <property type="match status" value="1"/>
</dbReference>
<dbReference type="AlphaFoldDB" id="A0A1M5I1L4"/>
<dbReference type="RefSeq" id="WP_073176200.1">
    <property type="nucleotide sequence ID" value="NZ_FQWL01000001.1"/>
</dbReference>
<dbReference type="OrthoDB" id="824753at2"/>
<reference evidence="2" key="1">
    <citation type="submission" date="2016-11" db="EMBL/GenBank/DDBJ databases">
        <authorList>
            <person name="Varghese N."/>
            <person name="Submissions S."/>
        </authorList>
    </citation>
    <scope>NUCLEOTIDE SEQUENCE [LARGE SCALE GENOMIC DNA]</scope>
    <source>
        <strain evidence="2">DSM 22638</strain>
    </source>
</reference>
<dbReference type="SUPFAM" id="SSF54427">
    <property type="entry name" value="NTF2-like"/>
    <property type="match status" value="1"/>
</dbReference>
<organism evidence="1 2">
    <name type="scientific">Flagellimonas flava</name>
    <dbReference type="NCBI Taxonomy" id="570519"/>
    <lineage>
        <taxon>Bacteria</taxon>
        <taxon>Pseudomonadati</taxon>
        <taxon>Bacteroidota</taxon>
        <taxon>Flavobacteriia</taxon>
        <taxon>Flavobacteriales</taxon>
        <taxon>Flavobacteriaceae</taxon>
        <taxon>Flagellimonas</taxon>
    </lineage>
</organism>
<dbReference type="InterPro" id="IPR032710">
    <property type="entry name" value="NTF2-like_dom_sf"/>
</dbReference>
<dbReference type="EMBL" id="FQWL01000001">
    <property type="protein sequence ID" value="SHG22181.1"/>
    <property type="molecule type" value="Genomic_DNA"/>
</dbReference>
<evidence type="ECO:0000313" key="2">
    <source>
        <dbReference type="Proteomes" id="UP000184532"/>
    </source>
</evidence>
<accession>A0A1M5I1L4</accession>